<evidence type="ECO:0000313" key="1">
    <source>
        <dbReference type="EMBL" id="MCZ3845101.1"/>
    </source>
</evidence>
<dbReference type="EMBL" id="JAKHLF010000010">
    <property type="protein sequence ID" value="MCZ3845101.1"/>
    <property type="molecule type" value="Genomic_DNA"/>
</dbReference>
<reference evidence="1" key="1">
    <citation type="submission" date="2022-01" db="EMBL/GenBank/DDBJ databases">
        <title>VMRC isolate genome collection.</title>
        <authorList>
            <person name="France M."/>
            <person name="Rutt L."/>
            <person name="Humphrys M."/>
            <person name="Ravel J."/>
        </authorList>
    </citation>
    <scope>NUCLEOTIDE SEQUENCE</scope>
    <source>
        <strain evidence="1">C0127B5</strain>
    </source>
</reference>
<comment type="caution">
    <text evidence="1">The sequence shown here is derived from an EMBL/GenBank/DDBJ whole genome shotgun (WGS) entry which is preliminary data.</text>
</comment>
<sequence length="76" mass="8865">MTKKVVLNENVNRLVDEYIRRTGISFDDLTNKALKCYIVNKLSSKDVKKTLKRKDSDTYPIDDILKNGFGNWINEQ</sequence>
<dbReference type="GeneID" id="97458687"/>
<organism evidence="1 2">
    <name type="scientific">Lactobacillus mulieris</name>
    <dbReference type="NCBI Taxonomy" id="2508708"/>
    <lineage>
        <taxon>Bacteria</taxon>
        <taxon>Bacillati</taxon>
        <taxon>Bacillota</taxon>
        <taxon>Bacilli</taxon>
        <taxon>Lactobacillales</taxon>
        <taxon>Lactobacillaceae</taxon>
        <taxon>Lactobacillus</taxon>
    </lineage>
</organism>
<evidence type="ECO:0000313" key="2">
    <source>
        <dbReference type="Proteomes" id="UP001213015"/>
    </source>
</evidence>
<dbReference type="AlphaFoldDB" id="A0AAP3GY99"/>
<name>A0AAP3GY99_9LACO</name>
<dbReference type="Proteomes" id="UP001213015">
    <property type="component" value="Unassembled WGS sequence"/>
</dbReference>
<dbReference type="RefSeq" id="WP_022091350.1">
    <property type="nucleotide sequence ID" value="NZ_CABMGH010000048.1"/>
</dbReference>
<protein>
    <submittedName>
        <fullName evidence="1">Uncharacterized protein</fullName>
    </submittedName>
</protein>
<accession>A0AAP3GY99</accession>
<proteinExistence type="predicted"/>
<gene>
    <name evidence="1" type="ORF">L2422_06280</name>
</gene>